<gene>
    <name evidence="15" type="ORF">AN936_12815</name>
</gene>
<evidence type="ECO:0000256" key="8">
    <source>
        <dbReference type="ARBA" id="ARBA00023077"/>
    </source>
</evidence>
<dbReference type="GO" id="GO:0009279">
    <property type="term" value="C:cell outer membrane"/>
    <property type="evidence" value="ECO:0007669"/>
    <property type="project" value="UniProtKB-SubCell"/>
</dbReference>
<keyword evidence="7" id="KW-0406">Ion transport</keyword>
<accession>A0A0N9V0X4</accession>
<evidence type="ECO:0000256" key="11">
    <source>
        <dbReference type="RuleBase" id="RU003357"/>
    </source>
</evidence>
<dbReference type="AlphaFoldDB" id="A0A0N9V0X4"/>
<keyword evidence="3" id="KW-1134">Transmembrane beta strand</keyword>
<dbReference type="InterPro" id="IPR011662">
    <property type="entry name" value="Secretin/TonB_short_N"/>
</dbReference>
<evidence type="ECO:0000256" key="2">
    <source>
        <dbReference type="ARBA" id="ARBA00022448"/>
    </source>
</evidence>
<evidence type="ECO:0000256" key="7">
    <source>
        <dbReference type="ARBA" id="ARBA00023065"/>
    </source>
</evidence>
<evidence type="ECO:0000259" key="14">
    <source>
        <dbReference type="SMART" id="SM00965"/>
    </source>
</evidence>
<evidence type="ECO:0000313" key="16">
    <source>
        <dbReference type="Proteomes" id="UP000058074"/>
    </source>
</evidence>
<feature type="signal peptide" evidence="13">
    <location>
        <begin position="1"/>
        <end position="25"/>
    </location>
</feature>
<dbReference type="InterPro" id="IPR000531">
    <property type="entry name" value="Beta-barrel_TonB"/>
</dbReference>
<evidence type="ECO:0000256" key="4">
    <source>
        <dbReference type="ARBA" id="ARBA00022496"/>
    </source>
</evidence>
<organism evidence="15 16">
    <name type="scientific">Sphingopyxis macrogoltabida</name>
    <name type="common">Sphingomonas macrogoltabidus</name>
    <dbReference type="NCBI Taxonomy" id="33050"/>
    <lineage>
        <taxon>Bacteria</taxon>
        <taxon>Pseudomonadati</taxon>
        <taxon>Pseudomonadota</taxon>
        <taxon>Alphaproteobacteria</taxon>
        <taxon>Sphingomonadales</taxon>
        <taxon>Sphingomonadaceae</taxon>
        <taxon>Sphingopyxis</taxon>
    </lineage>
</organism>
<dbReference type="Pfam" id="PF00593">
    <property type="entry name" value="TonB_dep_Rec_b-barrel"/>
    <property type="match status" value="1"/>
</dbReference>
<dbReference type="InterPro" id="IPR039426">
    <property type="entry name" value="TonB-dep_rcpt-like"/>
</dbReference>
<feature type="domain" description="Secretin/TonB short N-terminal" evidence="14">
    <location>
        <begin position="48"/>
        <end position="99"/>
    </location>
</feature>
<keyword evidence="6" id="KW-0408">Iron</keyword>
<dbReference type="PANTHER" id="PTHR32552">
    <property type="entry name" value="FERRICHROME IRON RECEPTOR-RELATED"/>
    <property type="match status" value="1"/>
</dbReference>
<dbReference type="GO" id="GO:0006826">
    <property type="term" value="P:iron ion transport"/>
    <property type="evidence" value="ECO:0007669"/>
    <property type="project" value="UniProtKB-KW"/>
</dbReference>
<dbReference type="PATRIC" id="fig|33050.5.peg.2644"/>
<comment type="similarity">
    <text evidence="11">Belongs to the TonB-dependent receptor family.</text>
</comment>
<protein>
    <recommendedName>
        <fullName evidence="14">Secretin/TonB short N-terminal domain-containing protein</fullName>
    </recommendedName>
</protein>
<name>A0A0N9V0X4_SPHMC</name>
<evidence type="ECO:0000256" key="6">
    <source>
        <dbReference type="ARBA" id="ARBA00023004"/>
    </source>
</evidence>
<dbReference type="Gene3D" id="2.40.170.20">
    <property type="entry name" value="TonB-dependent receptor, beta-barrel domain"/>
    <property type="match status" value="1"/>
</dbReference>
<keyword evidence="13" id="KW-0732">Signal</keyword>
<feature type="region of interest" description="Disordered" evidence="12">
    <location>
        <begin position="104"/>
        <end position="124"/>
    </location>
</feature>
<dbReference type="InterPro" id="IPR036942">
    <property type="entry name" value="Beta-barrel_TonB_sf"/>
</dbReference>
<evidence type="ECO:0000256" key="3">
    <source>
        <dbReference type="ARBA" id="ARBA00022452"/>
    </source>
</evidence>
<keyword evidence="10" id="KW-0998">Cell outer membrane</keyword>
<proteinExistence type="inferred from homology"/>
<dbReference type="Gene3D" id="3.55.50.30">
    <property type="match status" value="1"/>
</dbReference>
<reference evidence="15 16" key="1">
    <citation type="journal article" date="2015" name="Genome Announc.">
        <title>Complete Genome Sequence of Polypropylene Glycol- and Polyethylene Glycol-Degrading Sphingopyxis macrogoltabida Strain EY-1.</title>
        <authorList>
            <person name="Ohtsubo Y."/>
            <person name="Nagata Y."/>
            <person name="Numata M."/>
            <person name="Tsuchikane K."/>
            <person name="Hosoyama A."/>
            <person name="Yamazoe A."/>
            <person name="Tsuda M."/>
            <person name="Fujita N."/>
            <person name="Kawai F."/>
        </authorList>
    </citation>
    <scope>NUCLEOTIDE SEQUENCE [LARGE SCALE GENOMIC DNA]</scope>
    <source>
        <strain evidence="15 16">EY-1</strain>
    </source>
</reference>
<evidence type="ECO:0000256" key="10">
    <source>
        <dbReference type="ARBA" id="ARBA00023237"/>
    </source>
</evidence>
<comment type="subcellular location">
    <subcellularLocation>
        <location evidence="1">Cell outer membrane</location>
        <topology evidence="1">Multi-pass membrane protein</topology>
    </subcellularLocation>
</comment>
<evidence type="ECO:0000256" key="12">
    <source>
        <dbReference type="SAM" id="MobiDB-lite"/>
    </source>
</evidence>
<keyword evidence="2" id="KW-0813">Transport</keyword>
<dbReference type="Pfam" id="PF07715">
    <property type="entry name" value="Plug"/>
    <property type="match status" value="1"/>
</dbReference>
<evidence type="ECO:0000313" key="15">
    <source>
        <dbReference type="EMBL" id="ALH81215.1"/>
    </source>
</evidence>
<dbReference type="KEGG" id="smag:AN936_12815"/>
<keyword evidence="4" id="KW-0410">Iron transport</keyword>
<keyword evidence="5" id="KW-0812">Transmembrane</keyword>
<keyword evidence="8 11" id="KW-0798">TonB box</keyword>
<evidence type="ECO:0000256" key="5">
    <source>
        <dbReference type="ARBA" id="ARBA00022692"/>
    </source>
</evidence>
<evidence type="ECO:0000256" key="9">
    <source>
        <dbReference type="ARBA" id="ARBA00023136"/>
    </source>
</evidence>
<sequence length="786" mass="84060">MRRIELVAAAGAVAIGLGSAAPVWAQSFDVPPGPLGDVAGRIGAQSGTTVTVPDPELAKRRSPGVRGRLGLREALRRALAGTGAEARFFDGRTVRIVRRTVTVPKAPKPSRPKPAVRPVAPPPAAEAPEEIIVTGSKAQTSLDSYPGTANIIDIAGSWSTRNGTDGTAAITRLLPSLSTTNLGRGREKIFIRGVADSSFNGPTQSATGQYLGDVRLTFNAPDPSLNLYDMRRVEVLVGPQAPLYGAGSLGGIIRFVPNTPDLHRLSGSASALTEYTKGGGLGGEVNAMLNIPISDGRWAARMTASIGERAGYIDAPAQGAKNINPTQSYGYRIALRGEDVGGWTLDLGHVRQHIETASGQYVLHGPGEPTIAQPFRSDYRLAYLRAEKQLGDAALVSTTAVVRHDLESEFDASPLFEITSRFGEASKIFILSHETRVSGGGRRTPWVIGASAIYSRSLVSQFLDLADFPRIAVEVVDRNLDTALYGRVTRSLSPSLSVTVGGRLTYARTESYIRDPKPPNTAESFRDGARFSRTVALDWQPGGLFSAFVRHDQGFRAGGLTAYPTALGLVAQPFRPDTLDMYELGVRLGRSDRDELSLRAAFFLNKWHNMQADLIDVTGFPYTANVGNGRIVGLDAELRWRPDHELLLTASAFVNDSRLTPSEAVGPAGKGQPLPNVAGVGGRLAADWRRELSADRTLTARAAVRYVGKSRLGVGSVLDIPQGGYAVIDMGVGIDVGRIALSLNLDNVADARGNTFAFGNPFSVVRRDQVTPLRPRSLRLGIDFAF</sequence>
<dbReference type="EMBL" id="CP012700">
    <property type="protein sequence ID" value="ALH81215.1"/>
    <property type="molecule type" value="Genomic_DNA"/>
</dbReference>
<evidence type="ECO:0000256" key="13">
    <source>
        <dbReference type="SAM" id="SignalP"/>
    </source>
</evidence>
<dbReference type="PANTHER" id="PTHR32552:SF81">
    <property type="entry name" value="TONB-DEPENDENT OUTER MEMBRANE RECEPTOR"/>
    <property type="match status" value="1"/>
</dbReference>
<dbReference type="SMART" id="SM00965">
    <property type="entry name" value="STN"/>
    <property type="match status" value="1"/>
</dbReference>
<dbReference type="SUPFAM" id="SSF56935">
    <property type="entry name" value="Porins"/>
    <property type="match status" value="1"/>
</dbReference>
<dbReference type="InterPro" id="IPR012910">
    <property type="entry name" value="Plug_dom"/>
</dbReference>
<keyword evidence="9 11" id="KW-0472">Membrane</keyword>
<feature type="chain" id="PRO_5006039217" description="Secretin/TonB short N-terminal domain-containing protein" evidence="13">
    <location>
        <begin position="26"/>
        <end position="786"/>
    </location>
</feature>
<dbReference type="Proteomes" id="UP000058074">
    <property type="component" value="Chromosome"/>
</dbReference>
<evidence type="ECO:0000256" key="1">
    <source>
        <dbReference type="ARBA" id="ARBA00004571"/>
    </source>
</evidence>